<name>A0A922SFG5_SPOEX</name>
<evidence type="ECO:0000313" key="9">
    <source>
        <dbReference type="Proteomes" id="UP000814243"/>
    </source>
</evidence>
<dbReference type="AlphaFoldDB" id="A0A922SFG5"/>
<evidence type="ECO:0000256" key="3">
    <source>
        <dbReference type="ARBA" id="ARBA00022989"/>
    </source>
</evidence>
<evidence type="ECO:0000313" key="8">
    <source>
        <dbReference type="EMBL" id="KAH9635836.1"/>
    </source>
</evidence>
<dbReference type="EMBL" id="JACEFF010000528">
    <property type="protein sequence ID" value="KAH9635836.1"/>
    <property type="molecule type" value="Genomic_DNA"/>
</dbReference>
<evidence type="ECO:0000256" key="5">
    <source>
        <dbReference type="SAM" id="MobiDB-lite"/>
    </source>
</evidence>
<accession>A0A922SFG5</accession>
<evidence type="ECO:0000256" key="4">
    <source>
        <dbReference type="ARBA" id="ARBA00023136"/>
    </source>
</evidence>
<protein>
    <recommendedName>
        <fullName evidence="7">Amino acid transporter transmembrane domain-containing protein</fullName>
    </recommendedName>
</protein>
<evidence type="ECO:0000256" key="2">
    <source>
        <dbReference type="ARBA" id="ARBA00022692"/>
    </source>
</evidence>
<feature type="domain" description="Amino acid transporter transmembrane" evidence="7">
    <location>
        <begin position="1"/>
        <end position="56"/>
    </location>
</feature>
<comment type="subcellular location">
    <subcellularLocation>
        <location evidence="1">Membrane</location>
    </subcellularLocation>
</comment>
<evidence type="ECO:0000256" key="1">
    <source>
        <dbReference type="ARBA" id="ARBA00004370"/>
    </source>
</evidence>
<keyword evidence="4 6" id="KW-0472">Membrane</keyword>
<reference evidence="8" key="1">
    <citation type="journal article" date="2021" name="G3 (Bethesda)">
        <title>Genome and transcriptome analysis of the beet armyworm Spodoptera exigua reveals targets for pest control. .</title>
        <authorList>
            <person name="Simon S."/>
            <person name="Breeschoten T."/>
            <person name="Jansen H.J."/>
            <person name="Dirks R.P."/>
            <person name="Schranz M.E."/>
            <person name="Ros V.I.D."/>
        </authorList>
    </citation>
    <scope>NUCLEOTIDE SEQUENCE</scope>
    <source>
        <strain evidence="8">TB_SE_WUR_2020</strain>
    </source>
</reference>
<dbReference type="GO" id="GO:0016020">
    <property type="term" value="C:membrane"/>
    <property type="evidence" value="ECO:0007669"/>
    <property type="project" value="UniProtKB-SubCell"/>
</dbReference>
<dbReference type="InterPro" id="IPR013057">
    <property type="entry name" value="AA_transpt_TM"/>
</dbReference>
<feature type="region of interest" description="Disordered" evidence="5">
    <location>
        <begin position="181"/>
        <end position="202"/>
    </location>
</feature>
<keyword evidence="2 6" id="KW-0812">Transmembrane</keyword>
<evidence type="ECO:0000259" key="7">
    <source>
        <dbReference type="Pfam" id="PF01490"/>
    </source>
</evidence>
<comment type="caution">
    <text evidence="8">The sequence shown here is derived from an EMBL/GenBank/DDBJ whole genome shotgun (WGS) entry which is preliminary data.</text>
</comment>
<organism evidence="8 9">
    <name type="scientific">Spodoptera exigua</name>
    <name type="common">Beet armyworm</name>
    <name type="synonym">Noctua fulgens</name>
    <dbReference type="NCBI Taxonomy" id="7107"/>
    <lineage>
        <taxon>Eukaryota</taxon>
        <taxon>Metazoa</taxon>
        <taxon>Ecdysozoa</taxon>
        <taxon>Arthropoda</taxon>
        <taxon>Hexapoda</taxon>
        <taxon>Insecta</taxon>
        <taxon>Pterygota</taxon>
        <taxon>Neoptera</taxon>
        <taxon>Endopterygota</taxon>
        <taxon>Lepidoptera</taxon>
        <taxon>Glossata</taxon>
        <taxon>Ditrysia</taxon>
        <taxon>Noctuoidea</taxon>
        <taxon>Noctuidae</taxon>
        <taxon>Amphipyrinae</taxon>
        <taxon>Spodoptera</taxon>
    </lineage>
</organism>
<sequence length="202" mass="22981">MAYFNIIRTLFGPGVLIMPLAISQAGIILGPILGLCYGLLLVHTHIMLLNSLNEIARQLKIPYVSYRYGFRLAVLHGPPLFQCIGKHGPTALMILSLYLISVSFAYPIQCYPAIAVIIEVIKYHDPMAVPDNKMLKRLEIFGRPLFVLLTCKAAFEQVSRMTVRPYQTDRTIDIRRTRLPSMMPEDDDYDPKEHRSPTHNIK</sequence>
<feature type="transmembrane region" description="Helical" evidence="6">
    <location>
        <begin position="90"/>
        <end position="108"/>
    </location>
</feature>
<keyword evidence="3 6" id="KW-1133">Transmembrane helix</keyword>
<dbReference type="Proteomes" id="UP000814243">
    <property type="component" value="Unassembled WGS sequence"/>
</dbReference>
<feature type="transmembrane region" description="Helical" evidence="6">
    <location>
        <begin position="20"/>
        <end position="42"/>
    </location>
</feature>
<gene>
    <name evidence="8" type="ORF">HF086_002396</name>
</gene>
<evidence type="ECO:0000256" key="6">
    <source>
        <dbReference type="SAM" id="Phobius"/>
    </source>
</evidence>
<proteinExistence type="predicted"/>
<dbReference type="Pfam" id="PF01490">
    <property type="entry name" value="Aa_trans"/>
    <property type="match status" value="1"/>
</dbReference>